<keyword evidence="2" id="KW-1015">Disulfide bond</keyword>
<evidence type="ECO:0000313" key="4">
    <source>
        <dbReference type="EMBL" id="KAK6347248.1"/>
    </source>
</evidence>
<dbReference type="InterPro" id="IPR013892">
    <property type="entry name" value="Cyt_c_biogenesis_Cmc1-like"/>
</dbReference>
<organism evidence="4 5">
    <name type="scientific">Orbilia brochopaga</name>
    <dbReference type="NCBI Taxonomy" id="3140254"/>
    <lineage>
        <taxon>Eukaryota</taxon>
        <taxon>Fungi</taxon>
        <taxon>Dikarya</taxon>
        <taxon>Ascomycota</taxon>
        <taxon>Pezizomycotina</taxon>
        <taxon>Orbiliomycetes</taxon>
        <taxon>Orbiliales</taxon>
        <taxon>Orbiliaceae</taxon>
        <taxon>Orbilia</taxon>
    </lineage>
</organism>
<evidence type="ECO:0000256" key="3">
    <source>
        <dbReference type="SAM" id="MobiDB-lite"/>
    </source>
</evidence>
<feature type="compositionally biased region" description="Polar residues" evidence="3">
    <location>
        <begin position="37"/>
        <end position="47"/>
    </location>
</feature>
<proteinExistence type="inferred from homology"/>
<dbReference type="AlphaFoldDB" id="A0AAV9UT19"/>
<name>A0AAV9UT19_9PEZI</name>
<feature type="compositionally biased region" description="Basic and acidic residues" evidence="3">
    <location>
        <begin position="52"/>
        <end position="78"/>
    </location>
</feature>
<sequence length="252" mass="28484">MGWLWSSSKASDGDKIPSSSESKEFSNLDRSLEDYLKSSTPQDTQPTAPVPEVEKPVLKVVRQSEKSKPRDSVAREYDEQPPPHAQSSYGDRYAEYWASYKGPDANKIESPDVRIKEYLAGYKQMVKDMKAAAAENCSIEEIELHHCYSHGSLWQKMRMCTEENQKLSKCITQQTEFLKALGYLADPWRDPALTEKMQMHADKLYRQQQALDAATKSAVKEGRNVEEAVAKIKADFSLQSSSTQNSTTEQST</sequence>
<gene>
    <name evidence="4" type="ORF">TWF696_007320</name>
</gene>
<evidence type="ECO:0000313" key="5">
    <source>
        <dbReference type="Proteomes" id="UP001375240"/>
    </source>
</evidence>
<evidence type="ECO:0000256" key="1">
    <source>
        <dbReference type="ARBA" id="ARBA00007347"/>
    </source>
</evidence>
<keyword evidence="5" id="KW-1185">Reference proteome</keyword>
<reference evidence="4 5" key="1">
    <citation type="submission" date="2019-10" db="EMBL/GenBank/DDBJ databases">
        <authorList>
            <person name="Palmer J.M."/>
        </authorList>
    </citation>
    <scope>NUCLEOTIDE SEQUENCE [LARGE SCALE GENOMIC DNA]</scope>
    <source>
        <strain evidence="4 5">TWF696</strain>
    </source>
</reference>
<feature type="region of interest" description="Disordered" evidence="3">
    <location>
        <begin position="1"/>
        <end position="89"/>
    </location>
</feature>
<protein>
    <submittedName>
        <fullName evidence="4">Uncharacterized protein</fullName>
    </submittedName>
</protein>
<feature type="compositionally biased region" description="Basic and acidic residues" evidence="3">
    <location>
        <begin position="11"/>
        <end position="36"/>
    </location>
</feature>
<dbReference type="Proteomes" id="UP001375240">
    <property type="component" value="Unassembled WGS sequence"/>
</dbReference>
<dbReference type="Pfam" id="PF08583">
    <property type="entry name" value="Cmc1"/>
    <property type="match status" value="1"/>
</dbReference>
<accession>A0AAV9UT19</accession>
<comment type="caution">
    <text evidence="4">The sequence shown here is derived from an EMBL/GenBank/DDBJ whole genome shotgun (WGS) entry which is preliminary data.</text>
</comment>
<feature type="compositionally biased region" description="Polar residues" evidence="3">
    <location>
        <begin position="1"/>
        <end position="10"/>
    </location>
</feature>
<dbReference type="EMBL" id="JAVHNQ010000005">
    <property type="protein sequence ID" value="KAK6347248.1"/>
    <property type="molecule type" value="Genomic_DNA"/>
</dbReference>
<comment type="similarity">
    <text evidence="1">Belongs to the CMC family.</text>
</comment>
<evidence type="ECO:0000256" key="2">
    <source>
        <dbReference type="ARBA" id="ARBA00023157"/>
    </source>
</evidence>